<sequence length="110" mass="12250">METQEMERRIARQIIDDGLAAGYTIDVYDGEETVLKRSTDPEAIIGAMFSTDSDMLIFHEGDRRKGSVWFVYGNSGWDVVADYSTNLEHIMAGADKLSDDFLEQIHAAAG</sequence>
<evidence type="ECO:0000313" key="1">
    <source>
        <dbReference type="EMBL" id="MEY9316731.1"/>
    </source>
</evidence>
<evidence type="ECO:0000313" key="2">
    <source>
        <dbReference type="Proteomes" id="UP001565471"/>
    </source>
</evidence>
<proteinExistence type="predicted"/>
<accession>A0ABV4F0A3</accession>
<gene>
    <name evidence="1" type="ORF">ABIF29_003530</name>
</gene>
<dbReference type="Proteomes" id="UP001565471">
    <property type="component" value="Unassembled WGS sequence"/>
</dbReference>
<comment type="caution">
    <text evidence="1">The sequence shown here is derived from an EMBL/GenBank/DDBJ whole genome shotgun (WGS) entry which is preliminary data.</text>
</comment>
<name>A0ABV4F0A3_BRAEL</name>
<dbReference type="RefSeq" id="WP_253623378.1">
    <property type="nucleotide sequence ID" value="NZ_CP126004.1"/>
</dbReference>
<organism evidence="1 2">
    <name type="scientific">Bradyrhizobium elkanii</name>
    <dbReference type="NCBI Taxonomy" id="29448"/>
    <lineage>
        <taxon>Bacteria</taxon>
        <taxon>Pseudomonadati</taxon>
        <taxon>Pseudomonadota</taxon>
        <taxon>Alphaproteobacteria</taxon>
        <taxon>Hyphomicrobiales</taxon>
        <taxon>Nitrobacteraceae</taxon>
        <taxon>Bradyrhizobium</taxon>
    </lineage>
</organism>
<keyword evidence="2" id="KW-1185">Reference proteome</keyword>
<dbReference type="EMBL" id="JBGBZA010000002">
    <property type="protein sequence ID" value="MEY9316731.1"/>
    <property type="molecule type" value="Genomic_DNA"/>
</dbReference>
<reference evidence="1 2" key="1">
    <citation type="submission" date="2024-07" db="EMBL/GenBank/DDBJ databases">
        <title>Genomic Encyclopedia of Type Strains, Phase V (KMG-V): Genome sequencing to study the core and pangenomes of soil and plant-associated prokaryotes.</title>
        <authorList>
            <person name="Whitman W."/>
        </authorList>
    </citation>
    <scope>NUCLEOTIDE SEQUENCE [LARGE SCALE GENOMIC DNA]</scope>
    <source>
        <strain evidence="1 2">USDA 415</strain>
    </source>
</reference>
<evidence type="ECO:0008006" key="3">
    <source>
        <dbReference type="Google" id="ProtNLM"/>
    </source>
</evidence>
<protein>
    <recommendedName>
        <fullName evidence="3">DUF302 domain-containing protein</fullName>
    </recommendedName>
</protein>